<dbReference type="NCBIfam" id="TIGR00179">
    <property type="entry name" value="murB"/>
    <property type="match status" value="1"/>
</dbReference>
<evidence type="ECO:0000256" key="10">
    <source>
        <dbReference type="ARBA" id="ARBA00022630"/>
    </source>
</evidence>
<dbReference type="InterPro" id="IPR006094">
    <property type="entry name" value="Oxid_FAD_bind_N"/>
</dbReference>
<proteinExistence type="inferred from homology"/>
<feature type="domain" description="FAD-binding PCMH-type" evidence="21">
    <location>
        <begin position="19"/>
        <end position="193"/>
    </location>
</feature>
<keyword evidence="12 20" id="KW-0521">NADP</keyword>
<comment type="pathway">
    <text evidence="4 20">Cell wall biogenesis; peptidoglycan biosynthesis.</text>
</comment>
<accession>A0A1Y1QPE4</accession>
<dbReference type="NCBIfam" id="NF000755">
    <property type="entry name" value="PRK00046.1"/>
    <property type="match status" value="1"/>
</dbReference>
<dbReference type="InterPro" id="IPR016166">
    <property type="entry name" value="FAD-bd_PCMH"/>
</dbReference>
<gene>
    <name evidence="20" type="primary">murB</name>
    <name evidence="22" type="ORF">BWK73_19610</name>
</gene>
<dbReference type="EMBL" id="MTEJ01000106">
    <property type="protein sequence ID" value="OQX10700.1"/>
    <property type="molecule type" value="Genomic_DNA"/>
</dbReference>
<dbReference type="GO" id="GO:0008360">
    <property type="term" value="P:regulation of cell shape"/>
    <property type="evidence" value="ECO:0007669"/>
    <property type="project" value="UniProtKB-KW"/>
</dbReference>
<comment type="cofactor">
    <cofactor evidence="1 20">
        <name>FAD</name>
        <dbReference type="ChEBI" id="CHEBI:57692"/>
    </cofactor>
</comment>
<evidence type="ECO:0000256" key="17">
    <source>
        <dbReference type="ARBA" id="ARBA00023316"/>
    </source>
</evidence>
<evidence type="ECO:0000256" key="20">
    <source>
        <dbReference type="HAMAP-Rule" id="MF_00037"/>
    </source>
</evidence>
<comment type="catalytic activity">
    <reaction evidence="19 20">
        <text>UDP-N-acetyl-alpha-D-muramate + NADP(+) = UDP-N-acetyl-3-O-(1-carboxyvinyl)-alpha-D-glucosamine + NADPH + H(+)</text>
        <dbReference type="Rhea" id="RHEA:12248"/>
        <dbReference type="ChEBI" id="CHEBI:15378"/>
        <dbReference type="ChEBI" id="CHEBI:57783"/>
        <dbReference type="ChEBI" id="CHEBI:58349"/>
        <dbReference type="ChEBI" id="CHEBI:68483"/>
        <dbReference type="ChEBI" id="CHEBI:70757"/>
        <dbReference type="EC" id="1.3.1.98"/>
    </reaction>
</comment>
<sequence>MLLFMKIRENHSLKALNTFGLDAKARYFCTLHTLGGVRTLMTWQQEHPDLPVLFLGGGSNMLFVNDYPGLVVQVRLETLEVLGQDANYDYVRAGAGNNWHEFVRWTLEQGFAGLENLSLIPGTVGAAPMQNIGAYGVELKDHVYEVQALDWRTAELRDFSVDECCFAYRDSYFKSVEPDRWLIVAVVFRLPRQPQWKIDYAGVKEPLAGKDVNARMISDAIIHIRQSKLPNPAEIGNAGSFFKNPLISLAQWATLQAQFPDMPGWVQADQVKTSAGWLIDQCGWKGKRDGDAGTYAKHALVLVNHGNATGAELWHFAQGIIASVQAKFGITLEPEPRVL</sequence>
<dbReference type="GO" id="GO:0071555">
    <property type="term" value="P:cell wall organization"/>
    <property type="evidence" value="ECO:0007669"/>
    <property type="project" value="UniProtKB-KW"/>
</dbReference>
<dbReference type="UniPathway" id="UPA00219"/>
<evidence type="ECO:0000256" key="15">
    <source>
        <dbReference type="ARBA" id="ARBA00023002"/>
    </source>
</evidence>
<evidence type="ECO:0000256" key="12">
    <source>
        <dbReference type="ARBA" id="ARBA00022857"/>
    </source>
</evidence>
<evidence type="ECO:0000256" key="6">
    <source>
        <dbReference type="ARBA" id="ARBA00012518"/>
    </source>
</evidence>
<evidence type="ECO:0000256" key="1">
    <source>
        <dbReference type="ARBA" id="ARBA00001974"/>
    </source>
</evidence>
<name>A0A1Y1QPE4_9GAMM</name>
<dbReference type="GO" id="GO:0005829">
    <property type="term" value="C:cytosol"/>
    <property type="evidence" value="ECO:0007669"/>
    <property type="project" value="TreeGrafter"/>
</dbReference>
<evidence type="ECO:0000256" key="3">
    <source>
        <dbReference type="ARBA" id="ARBA00004496"/>
    </source>
</evidence>
<keyword evidence="14 20" id="KW-0573">Peptidoglycan synthesis</keyword>
<keyword evidence="15 20" id="KW-0560">Oxidoreductase</keyword>
<evidence type="ECO:0000313" key="22">
    <source>
        <dbReference type="EMBL" id="OQX10700.1"/>
    </source>
</evidence>
<protein>
    <recommendedName>
        <fullName evidence="7 20">UDP-N-acetylenolpyruvoylglucosamine reductase</fullName>
        <ecNumber evidence="6 20">1.3.1.98</ecNumber>
    </recommendedName>
    <alternativeName>
        <fullName evidence="18 20">UDP-N-acetylmuramate dehydrogenase</fullName>
    </alternativeName>
</protein>
<feature type="active site" description="Proton donor" evidence="20">
    <location>
        <position position="240"/>
    </location>
</feature>
<feature type="active site" evidence="20">
    <location>
        <position position="335"/>
    </location>
</feature>
<dbReference type="PANTHER" id="PTHR21071:SF4">
    <property type="entry name" value="UDP-N-ACETYLENOLPYRUVOYLGLUCOSAMINE REDUCTASE"/>
    <property type="match status" value="1"/>
</dbReference>
<keyword evidence="10 20" id="KW-0285">Flavoprotein</keyword>
<dbReference type="PANTHER" id="PTHR21071">
    <property type="entry name" value="UDP-N-ACETYLENOLPYRUVOYLGLUCOSAMINE REDUCTASE"/>
    <property type="match status" value="1"/>
</dbReference>
<dbReference type="AlphaFoldDB" id="A0A1Y1QPE4"/>
<dbReference type="InterPro" id="IPR011601">
    <property type="entry name" value="MurB_C"/>
</dbReference>
<dbReference type="Proteomes" id="UP000192491">
    <property type="component" value="Unassembled WGS sequence"/>
</dbReference>
<evidence type="ECO:0000256" key="4">
    <source>
        <dbReference type="ARBA" id="ARBA00004752"/>
    </source>
</evidence>
<dbReference type="InterPro" id="IPR016167">
    <property type="entry name" value="FAD-bd_PCMH_sub1"/>
</dbReference>
<dbReference type="HAMAP" id="MF_00037">
    <property type="entry name" value="MurB"/>
    <property type="match status" value="1"/>
</dbReference>
<dbReference type="Gene3D" id="3.30.465.10">
    <property type="match status" value="1"/>
</dbReference>
<evidence type="ECO:0000256" key="16">
    <source>
        <dbReference type="ARBA" id="ARBA00023306"/>
    </source>
</evidence>
<dbReference type="Pfam" id="PF01565">
    <property type="entry name" value="FAD_binding_4"/>
    <property type="match status" value="1"/>
</dbReference>
<evidence type="ECO:0000256" key="18">
    <source>
        <dbReference type="ARBA" id="ARBA00031026"/>
    </source>
</evidence>
<evidence type="ECO:0000259" key="21">
    <source>
        <dbReference type="PROSITE" id="PS51387"/>
    </source>
</evidence>
<evidence type="ECO:0000256" key="14">
    <source>
        <dbReference type="ARBA" id="ARBA00022984"/>
    </source>
</evidence>
<dbReference type="GO" id="GO:0071949">
    <property type="term" value="F:FAD binding"/>
    <property type="evidence" value="ECO:0007669"/>
    <property type="project" value="InterPro"/>
</dbReference>
<reference evidence="22 23" key="1">
    <citation type="submission" date="2017-01" db="EMBL/GenBank/DDBJ databases">
        <title>Novel large sulfur bacteria in the metagenomes of groundwater-fed chemosynthetic microbial mats in the Lake Huron basin.</title>
        <authorList>
            <person name="Sharrar A.M."/>
            <person name="Flood B.E."/>
            <person name="Bailey J.V."/>
            <person name="Jones D.S."/>
            <person name="Biddanda B."/>
            <person name="Ruberg S.A."/>
            <person name="Marcus D.N."/>
            <person name="Dick G.J."/>
        </authorList>
    </citation>
    <scope>NUCLEOTIDE SEQUENCE [LARGE SCALE GENOMIC DNA]</scope>
    <source>
        <strain evidence="22">A8</strain>
    </source>
</reference>
<comment type="subcellular location">
    <subcellularLocation>
        <location evidence="3 20">Cytoplasm</location>
    </subcellularLocation>
</comment>
<dbReference type="InterPro" id="IPR003170">
    <property type="entry name" value="MurB"/>
</dbReference>
<evidence type="ECO:0000256" key="19">
    <source>
        <dbReference type="ARBA" id="ARBA00048914"/>
    </source>
</evidence>
<dbReference type="EC" id="1.3.1.98" evidence="6 20"/>
<evidence type="ECO:0000256" key="8">
    <source>
        <dbReference type="ARBA" id="ARBA00022490"/>
    </source>
</evidence>
<evidence type="ECO:0000256" key="2">
    <source>
        <dbReference type="ARBA" id="ARBA00003921"/>
    </source>
</evidence>
<dbReference type="SUPFAM" id="SSF56194">
    <property type="entry name" value="Uridine diphospho-N-Acetylenolpyruvylglucosamine reductase, MurB, C-terminal domain"/>
    <property type="match status" value="1"/>
</dbReference>
<evidence type="ECO:0000256" key="5">
    <source>
        <dbReference type="ARBA" id="ARBA00010485"/>
    </source>
</evidence>
<dbReference type="GO" id="GO:0051301">
    <property type="term" value="P:cell division"/>
    <property type="evidence" value="ECO:0007669"/>
    <property type="project" value="UniProtKB-KW"/>
</dbReference>
<comment type="caution">
    <text evidence="22">The sequence shown here is derived from an EMBL/GenBank/DDBJ whole genome shotgun (WGS) entry which is preliminary data.</text>
</comment>
<dbReference type="Pfam" id="PF02873">
    <property type="entry name" value="MurB_C"/>
    <property type="match status" value="1"/>
</dbReference>
<dbReference type="InterPro" id="IPR036318">
    <property type="entry name" value="FAD-bd_PCMH-like_sf"/>
</dbReference>
<evidence type="ECO:0000256" key="7">
    <source>
        <dbReference type="ARBA" id="ARBA00015188"/>
    </source>
</evidence>
<dbReference type="Gene3D" id="3.30.43.10">
    <property type="entry name" value="Uridine Diphospho-n-acetylenolpyruvylglucosamine Reductase, domain 2"/>
    <property type="match status" value="1"/>
</dbReference>
<dbReference type="InterPro" id="IPR036635">
    <property type="entry name" value="MurB_C_sf"/>
</dbReference>
<keyword evidence="16 20" id="KW-0131">Cell cycle</keyword>
<keyword evidence="8 20" id="KW-0963">Cytoplasm</keyword>
<dbReference type="PROSITE" id="PS51387">
    <property type="entry name" value="FAD_PCMH"/>
    <property type="match status" value="1"/>
</dbReference>
<evidence type="ECO:0000313" key="23">
    <source>
        <dbReference type="Proteomes" id="UP000192491"/>
    </source>
</evidence>
<dbReference type="Gene3D" id="3.90.78.10">
    <property type="entry name" value="UDP-N-acetylenolpyruvoylglucosamine reductase, C-terminal domain"/>
    <property type="match status" value="1"/>
</dbReference>
<keyword evidence="17 20" id="KW-0961">Cell wall biogenesis/degradation</keyword>
<keyword evidence="9 20" id="KW-0132">Cell division</keyword>
<evidence type="ECO:0000256" key="11">
    <source>
        <dbReference type="ARBA" id="ARBA00022827"/>
    </source>
</evidence>
<dbReference type="GO" id="GO:0008762">
    <property type="term" value="F:UDP-N-acetylmuramate dehydrogenase activity"/>
    <property type="evidence" value="ECO:0007669"/>
    <property type="project" value="UniProtKB-UniRule"/>
</dbReference>
<keyword evidence="13 20" id="KW-0133">Cell shape</keyword>
<dbReference type="InterPro" id="IPR016169">
    <property type="entry name" value="FAD-bd_PCMH_sub2"/>
</dbReference>
<dbReference type="STRING" id="1123401.GCA_000621325_00921"/>
<evidence type="ECO:0000256" key="9">
    <source>
        <dbReference type="ARBA" id="ARBA00022618"/>
    </source>
</evidence>
<dbReference type="GO" id="GO:0009252">
    <property type="term" value="P:peptidoglycan biosynthetic process"/>
    <property type="evidence" value="ECO:0007669"/>
    <property type="project" value="UniProtKB-UniRule"/>
</dbReference>
<dbReference type="SUPFAM" id="SSF56176">
    <property type="entry name" value="FAD-binding/transporter-associated domain-like"/>
    <property type="match status" value="1"/>
</dbReference>
<keyword evidence="11 20" id="KW-0274">FAD</keyword>
<feature type="active site" evidence="20">
    <location>
        <position position="169"/>
    </location>
</feature>
<organism evidence="22 23">
    <name type="scientific">Thiothrix lacustris</name>
    <dbReference type="NCBI Taxonomy" id="525917"/>
    <lineage>
        <taxon>Bacteria</taxon>
        <taxon>Pseudomonadati</taxon>
        <taxon>Pseudomonadota</taxon>
        <taxon>Gammaproteobacteria</taxon>
        <taxon>Thiotrichales</taxon>
        <taxon>Thiotrichaceae</taxon>
        <taxon>Thiothrix</taxon>
    </lineage>
</organism>
<comment type="function">
    <text evidence="2 20">Cell wall formation.</text>
</comment>
<evidence type="ECO:0000256" key="13">
    <source>
        <dbReference type="ARBA" id="ARBA00022960"/>
    </source>
</evidence>
<comment type="similarity">
    <text evidence="5 20">Belongs to the MurB family.</text>
</comment>